<feature type="compositionally biased region" description="Basic and acidic residues" evidence="1">
    <location>
        <begin position="1"/>
        <end position="15"/>
    </location>
</feature>
<gene>
    <name evidence="2" type="ORF">NDU88_005852</name>
</gene>
<keyword evidence="3" id="KW-1185">Reference proteome</keyword>
<sequence>MSLSECEHREEEPRAVGKPRAGSESTQRPSHVPGGVWLHKVGCRWDSRFSEETLKPVGKENTAEGKKLLEWNTKSRKANLIQVVK</sequence>
<protein>
    <submittedName>
        <fullName evidence="2">Uncharacterized protein</fullName>
    </submittedName>
</protein>
<accession>A0AAV7WD45</accession>
<name>A0AAV7WD45_PLEWA</name>
<dbReference type="Proteomes" id="UP001066276">
    <property type="component" value="Chromosome 1_2"/>
</dbReference>
<organism evidence="2 3">
    <name type="scientific">Pleurodeles waltl</name>
    <name type="common">Iberian ribbed newt</name>
    <dbReference type="NCBI Taxonomy" id="8319"/>
    <lineage>
        <taxon>Eukaryota</taxon>
        <taxon>Metazoa</taxon>
        <taxon>Chordata</taxon>
        <taxon>Craniata</taxon>
        <taxon>Vertebrata</taxon>
        <taxon>Euteleostomi</taxon>
        <taxon>Amphibia</taxon>
        <taxon>Batrachia</taxon>
        <taxon>Caudata</taxon>
        <taxon>Salamandroidea</taxon>
        <taxon>Salamandridae</taxon>
        <taxon>Pleurodelinae</taxon>
        <taxon>Pleurodeles</taxon>
    </lineage>
</organism>
<evidence type="ECO:0000313" key="3">
    <source>
        <dbReference type="Proteomes" id="UP001066276"/>
    </source>
</evidence>
<evidence type="ECO:0000313" key="2">
    <source>
        <dbReference type="EMBL" id="KAJ1210488.1"/>
    </source>
</evidence>
<dbReference type="AlphaFoldDB" id="A0AAV7WD45"/>
<feature type="region of interest" description="Disordered" evidence="1">
    <location>
        <begin position="1"/>
        <end position="35"/>
    </location>
</feature>
<dbReference type="EMBL" id="JANPWB010000002">
    <property type="protein sequence ID" value="KAJ1210488.1"/>
    <property type="molecule type" value="Genomic_DNA"/>
</dbReference>
<reference evidence="2" key="1">
    <citation type="journal article" date="2022" name="bioRxiv">
        <title>Sequencing and chromosome-scale assembly of the giantPleurodeles waltlgenome.</title>
        <authorList>
            <person name="Brown T."/>
            <person name="Elewa A."/>
            <person name="Iarovenko S."/>
            <person name="Subramanian E."/>
            <person name="Araus A.J."/>
            <person name="Petzold A."/>
            <person name="Susuki M."/>
            <person name="Suzuki K.-i.T."/>
            <person name="Hayashi T."/>
            <person name="Toyoda A."/>
            <person name="Oliveira C."/>
            <person name="Osipova E."/>
            <person name="Leigh N.D."/>
            <person name="Simon A."/>
            <person name="Yun M.H."/>
        </authorList>
    </citation>
    <scope>NUCLEOTIDE SEQUENCE</scope>
    <source>
        <strain evidence="2">20211129_DDA</strain>
        <tissue evidence="2">Liver</tissue>
    </source>
</reference>
<evidence type="ECO:0000256" key="1">
    <source>
        <dbReference type="SAM" id="MobiDB-lite"/>
    </source>
</evidence>
<comment type="caution">
    <text evidence="2">The sequence shown here is derived from an EMBL/GenBank/DDBJ whole genome shotgun (WGS) entry which is preliminary data.</text>
</comment>
<proteinExistence type="predicted"/>